<proteinExistence type="predicted"/>
<evidence type="ECO:0000313" key="2">
    <source>
        <dbReference type="EMBL" id="GGB36386.1"/>
    </source>
</evidence>
<feature type="domain" description="YhdP central" evidence="1">
    <location>
        <begin position="1"/>
        <end position="1248"/>
    </location>
</feature>
<dbReference type="NCBIfam" id="TIGR02099">
    <property type="entry name" value="YhdP family protein"/>
    <property type="match status" value="1"/>
</dbReference>
<evidence type="ECO:0000259" key="1">
    <source>
        <dbReference type="Pfam" id="PF13116"/>
    </source>
</evidence>
<name>A0ABQ1IFS6_9GAMM</name>
<protein>
    <submittedName>
        <fullName evidence="2">TIGR02099 family protein</fullName>
    </submittedName>
</protein>
<dbReference type="RefSeq" id="WP_229667772.1">
    <property type="nucleotide sequence ID" value="NZ_BMKE01000004.1"/>
</dbReference>
<comment type="caution">
    <text evidence="2">The sequence shown here is derived from an EMBL/GenBank/DDBJ whole genome shotgun (WGS) entry which is preliminary data.</text>
</comment>
<sequence length="1263" mass="139195">MSVVFRRSVNWAWLSLAATAVLLAVLVTLLRFGSPWLASWQQQWLGQLLDEQQFTLEVGQLGLSWQDYGPVLVVGQVSLHQEDAPAITLRRALVNVQLWQSLRQWRPVLNELTLEGLRLPITLGANADAKSQAIDWNGLQHLVLEGVEQFSLQDALLTVSSPDKDLFELHLPDLHWQNAPGLHQGQGRLGFGSDVSQQFQLSSHFTGPLDRLDGSIYLQADGVDASEVLSRIRPDDSAVSAKVNFEFWLEWQQGQLSAGVLELGENRLGWGEQHQVAIKGGRIQWQPTSAGWQLASSNIDISVDDEAWPSWHVQLDRHQDRLQGYLNRLTFTDLALLAQWGESFWPGPARQLAGIAPRGELTEVYFSADANADHWRWQGELHDISTQAFDWAPQTRGLNGHFVVAADGGELNIQQQEAVDWTFDEAFRGPWPMQRLSAELQWQKQTEGWLLWSRELEVDTRDLTLQGWFSLLLPRQASPLLSASARVDVLRAEQAYSYFPEPLMGPSLVDYLQGAIVGGQAKGAEVLWYGRLRNFPYHDGKGIFQARVPLRQAQFRFDPHWQPLSDLSLDLLFENEGLYMQGSQGRLGAVNASAIDARIVPLNETAKLELSAEISGEGEAVTAYLQDSPLASSVGITLEQVQVSGTLAARLALSIPLHGGEVGVDGQVDFARNQVRVKPLDLPLREVSGRLLFDKQQTQFKDLQAQWNGQPLRLDYTGQDTTEGYEVKLGIKGQLQAAKLHSLSSPLTQLSGTADWRGQLDLTLPDQGPLHYRFSANSALTGLGSRLPAPLDKQAGRRQPSQLTVTGGVEQAQLELNLGEHIHGQARLAFADSGARVQQLWLSAGAGVNAALPRAPLDIAVRVPDLPLDDWLALLSNLQASSPGHDGATSAKSGISWPSPYRVAVQANRAQLWQQPLNQLQLSLTPQSKARHQLRIQAEQAAGLVSFGGEQPLQADFTRLWLGQDSKTATSAGSKPFPEITIEPSQIPALQFQCDDCRWQQLALGKLSFELQPQPTENGIQLANLVVDGPLLQAQAHGQWLQQQSVNLSRLEWQSSSGSLQRLWQALGKESPFSDTSAQLDGELRWLDVPWQPELASMNGSLAVDTGAGVLREINDRGAGLLSVFSLESVLRRLRLDFRDVYAEGFYFDRISASGVLRNGVLQNDDLLLKGAAGDLRGQGQVDLAAEQLDYQFELTPNLTGNLPVLAAFAVTPVAGLYVLALSKVLGPVVDVFTRIRYQVSGPLAQPSLTELGRDKKRVSVPE</sequence>
<dbReference type="PANTHER" id="PTHR38690">
    <property type="entry name" value="PROTEASE-RELATED"/>
    <property type="match status" value="1"/>
</dbReference>
<keyword evidence="3" id="KW-1185">Reference proteome</keyword>
<evidence type="ECO:0000313" key="3">
    <source>
        <dbReference type="Proteomes" id="UP000646152"/>
    </source>
</evidence>
<dbReference type="Proteomes" id="UP000646152">
    <property type="component" value="Unassembled WGS sequence"/>
</dbReference>
<gene>
    <name evidence="2" type="ORF">GCM10011502_06810</name>
</gene>
<dbReference type="PANTHER" id="PTHR38690:SF1">
    <property type="entry name" value="PROTEASE"/>
    <property type="match status" value="1"/>
</dbReference>
<dbReference type="InterPro" id="IPR025263">
    <property type="entry name" value="YhdP_central"/>
</dbReference>
<dbReference type="EMBL" id="BMKE01000004">
    <property type="protein sequence ID" value="GGB36386.1"/>
    <property type="molecule type" value="Genomic_DNA"/>
</dbReference>
<accession>A0ABQ1IFS6</accession>
<dbReference type="Pfam" id="PF13116">
    <property type="entry name" value="YhdP"/>
    <property type="match status" value="1"/>
</dbReference>
<reference evidence="3" key="1">
    <citation type="journal article" date="2019" name="Int. J. Syst. Evol. Microbiol.">
        <title>The Global Catalogue of Microorganisms (GCM) 10K type strain sequencing project: providing services to taxonomists for standard genome sequencing and annotation.</title>
        <authorList>
            <consortium name="The Broad Institute Genomics Platform"/>
            <consortium name="The Broad Institute Genome Sequencing Center for Infectious Disease"/>
            <person name="Wu L."/>
            <person name="Ma J."/>
        </authorList>
    </citation>
    <scope>NUCLEOTIDE SEQUENCE [LARGE SCALE GENOMIC DNA]</scope>
    <source>
        <strain evidence="3">CGMCC 1.15923</strain>
    </source>
</reference>
<dbReference type="InterPro" id="IPR011836">
    <property type="entry name" value="YhdP"/>
</dbReference>
<organism evidence="2 3">
    <name type="scientific">Oceanisphaera marina</name>
    <dbReference type="NCBI Taxonomy" id="2017550"/>
    <lineage>
        <taxon>Bacteria</taxon>
        <taxon>Pseudomonadati</taxon>
        <taxon>Pseudomonadota</taxon>
        <taxon>Gammaproteobacteria</taxon>
        <taxon>Aeromonadales</taxon>
        <taxon>Aeromonadaceae</taxon>
        <taxon>Oceanisphaera</taxon>
    </lineage>
</organism>